<dbReference type="STRING" id="660470.Theba_0584"/>
<dbReference type="GeneID" id="87106433"/>
<dbReference type="KEGG" id="mpg:Theba_0584"/>
<dbReference type="PANTHER" id="PTHR45586">
    <property type="entry name" value="TPR REPEAT-CONTAINING PROTEIN PA4667"/>
    <property type="match status" value="1"/>
</dbReference>
<dbReference type="PROSITE" id="PS50005">
    <property type="entry name" value="TPR"/>
    <property type="match status" value="2"/>
</dbReference>
<dbReference type="SMART" id="SM00028">
    <property type="entry name" value="TPR"/>
    <property type="match status" value="3"/>
</dbReference>
<dbReference type="eggNOG" id="COG0457">
    <property type="taxonomic scope" value="Bacteria"/>
</dbReference>
<gene>
    <name evidence="4" type="ORF">Theba_0584</name>
</gene>
<evidence type="ECO:0000313" key="4">
    <source>
        <dbReference type="EMBL" id="AFK06303.1"/>
    </source>
</evidence>
<feature type="repeat" description="TPR" evidence="3">
    <location>
        <begin position="164"/>
        <end position="197"/>
    </location>
</feature>
<name>I2F300_9BACT</name>
<keyword evidence="2 3" id="KW-0802">TPR repeat</keyword>
<organism evidence="4 5">
    <name type="scientific">Mesotoga prima MesG1.Ag.4.2</name>
    <dbReference type="NCBI Taxonomy" id="660470"/>
    <lineage>
        <taxon>Bacteria</taxon>
        <taxon>Thermotogati</taxon>
        <taxon>Thermotogota</taxon>
        <taxon>Thermotogae</taxon>
        <taxon>Kosmotogales</taxon>
        <taxon>Kosmotogaceae</taxon>
        <taxon>Mesotoga</taxon>
    </lineage>
</organism>
<keyword evidence="1" id="KW-0677">Repeat</keyword>
<dbReference type="Pfam" id="PF14559">
    <property type="entry name" value="TPR_19"/>
    <property type="match status" value="1"/>
</dbReference>
<dbReference type="HOGENOM" id="CLU_787396_0_0_0"/>
<proteinExistence type="predicted"/>
<sequence precursor="true">MEIIRLKKDKKSFDITDTLPFAIAILDEVYDGDINVAIHDLKSTKIGKDLLTIGGLAETFDNVVTPENYAPIEYEEFNDYLKETGLSVASFTRGTFSGFQDKILSIADRGDYESAQKFLDLLMDANVDKATVCELKGSIFLESGDEEEGIKWLQNALKIDSSLVTAYSFLGQTFYNRGDFDSAADCWQREIAASPDHLVTYFMLTDAYINAGRMDEALNVLKDLSKRDPDSILTKVEMAELYEKMGNIEMRRIVEDEVLKTKPVYINDVEPWAKIQFKHSNYDVVEEVATNFLKENPDRPELKMLLVVSHMKKGQCDEAKRLLKEFENEQVWYFYGKKELFDEYLTEEERKQCGIT</sequence>
<dbReference type="PANTHER" id="PTHR45586:SF1">
    <property type="entry name" value="LIPOPOLYSACCHARIDE ASSEMBLY PROTEIN B"/>
    <property type="match status" value="1"/>
</dbReference>
<protein>
    <submittedName>
        <fullName evidence="4">ChAPs (Chs5p-Arf1p-binding proteins)</fullName>
    </submittedName>
</protein>
<dbReference type="RefSeq" id="WP_014730392.1">
    <property type="nucleotide sequence ID" value="NC_017934.1"/>
</dbReference>
<evidence type="ECO:0000313" key="5">
    <source>
        <dbReference type="Proteomes" id="UP000002881"/>
    </source>
</evidence>
<evidence type="ECO:0000256" key="3">
    <source>
        <dbReference type="PROSITE-ProRule" id="PRU00339"/>
    </source>
</evidence>
<evidence type="ECO:0000256" key="1">
    <source>
        <dbReference type="ARBA" id="ARBA00022737"/>
    </source>
</evidence>
<feature type="repeat" description="TPR" evidence="3">
    <location>
        <begin position="198"/>
        <end position="231"/>
    </location>
</feature>
<dbReference type="InterPro" id="IPR051012">
    <property type="entry name" value="CellSynth/LPSAsmb/PSIAsmb"/>
</dbReference>
<dbReference type="InterPro" id="IPR011990">
    <property type="entry name" value="TPR-like_helical_dom_sf"/>
</dbReference>
<dbReference type="InterPro" id="IPR019734">
    <property type="entry name" value="TPR_rpt"/>
</dbReference>
<accession>I2F300</accession>
<keyword evidence="5" id="KW-1185">Reference proteome</keyword>
<dbReference type="Proteomes" id="UP000002881">
    <property type="component" value="Chromosome"/>
</dbReference>
<dbReference type="AlphaFoldDB" id="I2F300"/>
<dbReference type="SUPFAM" id="SSF48452">
    <property type="entry name" value="TPR-like"/>
    <property type="match status" value="2"/>
</dbReference>
<dbReference type="Pfam" id="PF13181">
    <property type="entry name" value="TPR_8"/>
    <property type="match status" value="1"/>
</dbReference>
<dbReference type="Gene3D" id="1.25.40.10">
    <property type="entry name" value="Tetratricopeptide repeat domain"/>
    <property type="match status" value="2"/>
</dbReference>
<dbReference type="EMBL" id="CP003532">
    <property type="protein sequence ID" value="AFK06303.1"/>
    <property type="molecule type" value="Genomic_DNA"/>
</dbReference>
<reference evidence="4 5" key="1">
    <citation type="journal article" date="2012" name="Genome Biol. Evol.">
        <title>Genome Sequence of the Mesophilic Thermotogales Bacterium Mesotoga prima MesG1.Ag.4.2 Reveals the Largest Thermotogales Genome To Date.</title>
        <authorList>
            <person name="Zhaxybayeva O."/>
            <person name="Swithers K.S."/>
            <person name="Foght J."/>
            <person name="Green A.G."/>
            <person name="Bruce D."/>
            <person name="Detter C."/>
            <person name="Han S."/>
            <person name="Teshima H."/>
            <person name="Han J."/>
            <person name="Woyke T."/>
            <person name="Pitluck S."/>
            <person name="Nolan M."/>
            <person name="Ivanova N."/>
            <person name="Pati A."/>
            <person name="Land M.L."/>
            <person name="Dlutek M."/>
            <person name="Doolittle W.F."/>
            <person name="Noll K.M."/>
            <person name="Nesbo C.L."/>
        </authorList>
    </citation>
    <scope>NUCLEOTIDE SEQUENCE [LARGE SCALE GENOMIC DNA]</scope>
    <source>
        <strain evidence="5">mesG1.Ag.4.2</strain>
    </source>
</reference>
<evidence type="ECO:0000256" key="2">
    <source>
        <dbReference type="ARBA" id="ARBA00022803"/>
    </source>
</evidence>